<reference evidence="3" key="1">
    <citation type="journal article" date="2019" name="Int. J. Syst. Evol. Microbiol.">
        <title>The Global Catalogue of Microorganisms (GCM) 10K type strain sequencing project: providing services to taxonomists for standard genome sequencing and annotation.</title>
        <authorList>
            <consortium name="The Broad Institute Genomics Platform"/>
            <consortium name="The Broad Institute Genome Sequencing Center for Infectious Disease"/>
            <person name="Wu L."/>
            <person name="Ma J."/>
        </authorList>
    </citation>
    <scope>NUCLEOTIDE SEQUENCE [LARGE SCALE GENOMIC DNA]</scope>
    <source>
        <strain evidence="3">CGMCC 4.7152</strain>
    </source>
</reference>
<keyword evidence="1" id="KW-0472">Membrane</keyword>
<gene>
    <name evidence="2" type="ORF">ACFPIJ_39080</name>
</gene>
<keyword evidence="1" id="KW-0812">Transmembrane</keyword>
<proteinExistence type="predicted"/>
<name>A0ABV9W780_9ACTN</name>
<evidence type="ECO:0000313" key="3">
    <source>
        <dbReference type="Proteomes" id="UP001595912"/>
    </source>
</evidence>
<feature type="transmembrane region" description="Helical" evidence="1">
    <location>
        <begin position="111"/>
        <end position="130"/>
    </location>
</feature>
<feature type="transmembrane region" description="Helical" evidence="1">
    <location>
        <begin position="274"/>
        <end position="298"/>
    </location>
</feature>
<feature type="transmembrane region" description="Helical" evidence="1">
    <location>
        <begin position="67"/>
        <end position="91"/>
    </location>
</feature>
<accession>A0ABV9W780</accession>
<keyword evidence="1" id="KW-1133">Transmembrane helix</keyword>
<feature type="transmembrane region" description="Helical" evidence="1">
    <location>
        <begin position="161"/>
        <end position="179"/>
    </location>
</feature>
<evidence type="ECO:0008006" key="4">
    <source>
        <dbReference type="Google" id="ProtNLM"/>
    </source>
</evidence>
<comment type="caution">
    <text evidence="2">The sequence shown here is derived from an EMBL/GenBank/DDBJ whole genome shotgun (WGS) entry which is preliminary data.</text>
</comment>
<dbReference type="EMBL" id="JBHSIU010000054">
    <property type="protein sequence ID" value="MFC5003815.1"/>
    <property type="molecule type" value="Genomic_DNA"/>
</dbReference>
<feature type="transmembrane region" description="Helical" evidence="1">
    <location>
        <begin position="211"/>
        <end position="238"/>
    </location>
</feature>
<dbReference type="RefSeq" id="WP_380123116.1">
    <property type="nucleotide sequence ID" value="NZ_JBHSIU010000054.1"/>
</dbReference>
<feature type="transmembrane region" description="Helical" evidence="1">
    <location>
        <begin position="137"/>
        <end position="155"/>
    </location>
</feature>
<protein>
    <recommendedName>
        <fullName evidence="4">Integral membrane protein</fullName>
    </recommendedName>
</protein>
<evidence type="ECO:0000313" key="2">
    <source>
        <dbReference type="EMBL" id="MFC5003815.1"/>
    </source>
</evidence>
<keyword evidence="3" id="KW-1185">Reference proteome</keyword>
<evidence type="ECO:0000256" key="1">
    <source>
        <dbReference type="SAM" id="Phobius"/>
    </source>
</evidence>
<sequence>MSDELRDRYRTLLRCYPSAYRAERGDEIIDTYLDLAKPGQDRPRAADVIDLVRGGARQHLRARHALGLADSVPFAAQLALMTAATLAALWLGTVELITIPDRVMEHPLVPFGTFAAVAWIAWLLAPLAALFGLGRPAVALALLTTVAVVPMAALGEYARPTLFVLVPQVALGLVALRVPTRRWSPLTAAGLALAGVTAWLAVAYRPTTTDYYALLSVTQIAGVVLALVIAASGVVFGVRRDSRRWWPALILLGPVLLLGMTLPPSGNSLPWPTWGVAVVSAGVAVVTAVAALPATLWLRSQLWRDPHGGCPTCGR</sequence>
<feature type="transmembrane region" description="Helical" evidence="1">
    <location>
        <begin position="245"/>
        <end position="262"/>
    </location>
</feature>
<organism evidence="2 3">
    <name type="scientific">Dactylosporangium cerinum</name>
    <dbReference type="NCBI Taxonomy" id="1434730"/>
    <lineage>
        <taxon>Bacteria</taxon>
        <taxon>Bacillati</taxon>
        <taxon>Actinomycetota</taxon>
        <taxon>Actinomycetes</taxon>
        <taxon>Micromonosporales</taxon>
        <taxon>Micromonosporaceae</taxon>
        <taxon>Dactylosporangium</taxon>
    </lineage>
</organism>
<dbReference type="Proteomes" id="UP001595912">
    <property type="component" value="Unassembled WGS sequence"/>
</dbReference>
<feature type="transmembrane region" description="Helical" evidence="1">
    <location>
        <begin position="186"/>
        <end position="205"/>
    </location>
</feature>